<dbReference type="InParanoid" id="A0A4R6QK31"/>
<reference evidence="2 3" key="1">
    <citation type="submission" date="2019-03" db="EMBL/GenBank/DDBJ databases">
        <title>Genomic Encyclopedia of Type Strains, Phase IV (KMG-IV): sequencing the most valuable type-strain genomes for metagenomic binning, comparative biology and taxonomic classification.</title>
        <authorList>
            <person name="Goeker M."/>
        </authorList>
    </citation>
    <scope>NUCLEOTIDE SEQUENCE [LARGE SCALE GENOMIC DNA]</scope>
    <source>
        <strain evidence="2 3">DSM 16998</strain>
    </source>
</reference>
<dbReference type="AlphaFoldDB" id="A0A4R6QK31"/>
<feature type="region of interest" description="Disordered" evidence="1">
    <location>
        <begin position="173"/>
        <end position="192"/>
    </location>
</feature>
<keyword evidence="3" id="KW-1185">Reference proteome</keyword>
<name>A0A4R6QK31_9BURK</name>
<feature type="region of interest" description="Disordered" evidence="1">
    <location>
        <begin position="212"/>
        <end position="233"/>
    </location>
</feature>
<evidence type="ECO:0000256" key="1">
    <source>
        <dbReference type="SAM" id="MobiDB-lite"/>
    </source>
</evidence>
<proteinExistence type="predicted"/>
<feature type="compositionally biased region" description="Basic and acidic residues" evidence="1">
    <location>
        <begin position="222"/>
        <end position="233"/>
    </location>
</feature>
<comment type="caution">
    <text evidence="2">The sequence shown here is derived from an EMBL/GenBank/DDBJ whole genome shotgun (WGS) entry which is preliminary data.</text>
</comment>
<dbReference type="Pfam" id="PF05638">
    <property type="entry name" value="T6SS_HCP"/>
    <property type="match status" value="1"/>
</dbReference>
<organism evidence="2 3">
    <name type="scientific">Roseateles toxinivorans</name>
    <dbReference type="NCBI Taxonomy" id="270368"/>
    <lineage>
        <taxon>Bacteria</taxon>
        <taxon>Pseudomonadati</taxon>
        <taxon>Pseudomonadota</taxon>
        <taxon>Betaproteobacteria</taxon>
        <taxon>Burkholderiales</taxon>
        <taxon>Sphaerotilaceae</taxon>
        <taxon>Roseateles</taxon>
    </lineage>
</organism>
<evidence type="ECO:0000313" key="2">
    <source>
        <dbReference type="EMBL" id="TDP62859.1"/>
    </source>
</evidence>
<sequence>MADSAKLFMKLTGTGSRAIDGESEAEGFERQIEIDDWTWSVATETVKKDKGTTPRPRTNDAHLVGDRFQPIDQEETRTVPSVFSFSKRMDRSSTALMSAMTSGELLYAVISMEESSQAEFEVEIELNRVRVIDCKIDGKNDKASGDIDEKWVFEYSDVAFHYLPSVQRGKLTVSMSRPAGSSTTPTGTKESEILDLAGKFELPALEKLWEEMKKRAGQPKAKPVEGEAKGKGA</sequence>
<protein>
    <submittedName>
        <fullName evidence="2">Type VI protein secretion system component Hcp</fullName>
    </submittedName>
</protein>
<dbReference type="OrthoDB" id="5066999at2"/>
<accession>A0A4R6QK31</accession>
<dbReference type="SUPFAM" id="SSF141452">
    <property type="entry name" value="Hcp1-like"/>
    <property type="match status" value="1"/>
</dbReference>
<dbReference type="EMBL" id="SNXS01000006">
    <property type="protein sequence ID" value="TDP62859.1"/>
    <property type="molecule type" value="Genomic_DNA"/>
</dbReference>
<dbReference type="Proteomes" id="UP000295361">
    <property type="component" value="Unassembled WGS sequence"/>
</dbReference>
<dbReference type="Gene3D" id="2.30.110.20">
    <property type="entry name" value="Hcp1-like"/>
    <property type="match status" value="1"/>
</dbReference>
<dbReference type="InterPro" id="IPR036624">
    <property type="entry name" value="Hcp1-lik_sf"/>
</dbReference>
<dbReference type="InterPro" id="IPR008514">
    <property type="entry name" value="T6SS_Hcp"/>
</dbReference>
<evidence type="ECO:0000313" key="3">
    <source>
        <dbReference type="Proteomes" id="UP000295361"/>
    </source>
</evidence>
<dbReference type="RefSeq" id="WP_133702876.1">
    <property type="nucleotide sequence ID" value="NZ_SNXS01000006.1"/>
</dbReference>
<feature type="compositionally biased region" description="Polar residues" evidence="1">
    <location>
        <begin position="173"/>
        <end position="188"/>
    </location>
</feature>
<gene>
    <name evidence="2" type="ORF">DES47_106154</name>
</gene>